<dbReference type="Proteomes" id="UP001517367">
    <property type="component" value="Unassembled WGS sequence"/>
</dbReference>
<protein>
    <recommendedName>
        <fullName evidence="4">Transmembrane protein</fullName>
    </recommendedName>
</protein>
<proteinExistence type="predicted"/>
<feature type="transmembrane region" description="Helical" evidence="1">
    <location>
        <begin position="163"/>
        <end position="182"/>
    </location>
</feature>
<feature type="transmembrane region" description="Helical" evidence="1">
    <location>
        <begin position="99"/>
        <end position="119"/>
    </location>
</feature>
<dbReference type="RefSeq" id="WP_138728832.1">
    <property type="nucleotide sequence ID" value="NZ_SRMP02000045.1"/>
</dbReference>
<feature type="transmembrane region" description="Helical" evidence="1">
    <location>
        <begin position="20"/>
        <end position="39"/>
    </location>
</feature>
<feature type="transmembrane region" description="Helical" evidence="1">
    <location>
        <begin position="372"/>
        <end position="391"/>
    </location>
</feature>
<evidence type="ECO:0008006" key="4">
    <source>
        <dbReference type="Google" id="ProtNLM"/>
    </source>
</evidence>
<feature type="transmembrane region" description="Helical" evidence="1">
    <location>
        <begin position="234"/>
        <end position="251"/>
    </location>
</feature>
<dbReference type="EMBL" id="SRMP02000045">
    <property type="protein sequence ID" value="MFN0293144.1"/>
    <property type="molecule type" value="Genomic_DNA"/>
</dbReference>
<feature type="transmembrane region" description="Helical" evidence="1">
    <location>
        <begin position="60"/>
        <end position="79"/>
    </location>
</feature>
<keyword evidence="1" id="KW-0812">Transmembrane</keyword>
<keyword evidence="3" id="KW-1185">Reference proteome</keyword>
<gene>
    <name evidence="2" type="ORF">E5L68_017260</name>
</gene>
<feature type="transmembrane region" description="Helical" evidence="1">
    <location>
        <begin position="427"/>
        <end position="448"/>
    </location>
</feature>
<name>A0ABW9JN93_9SPHI</name>
<keyword evidence="1" id="KW-0472">Membrane</keyword>
<comment type="caution">
    <text evidence="2">The sequence shown here is derived from an EMBL/GenBank/DDBJ whole genome shotgun (WGS) entry which is preliminary data.</text>
</comment>
<accession>A0ABW9JN93</accession>
<evidence type="ECO:0000313" key="3">
    <source>
        <dbReference type="Proteomes" id="UP001517367"/>
    </source>
</evidence>
<keyword evidence="1" id="KW-1133">Transmembrane helix</keyword>
<reference evidence="2 3" key="1">
    <citation type="submission" date="2024-12" db="EMBL/GenBank/DDBJ databases">
        <authorList>
            <person name="Hu S."/>
        </authorList>
    </citation>
    <scope>NUCLEOTIDE SEQUENCE [LARGE SCALE GENOMIC DNA]</scope>
    <source>
        <strain evidence="2 3">P-25</strain>
    </source>
</reference>
<evidence type="ECO:0000313" key="2">
    <source>
        <dbReference type="EMBL" id="MFN0293144.1"/>
    </source>
</evidence>
<evidence type="ECO:0000256" key="1">
    <source>
        <dbReference type="SAM" id="Phobius"/>
    </source>
</evidence>
<organism evidence="2 3">
    <name type="scientific">Pedobacter helvus</name>
    <dbReference type="NCBI Taxonomy" id="2563444"/>
    <lineage>
        <taxon>Bacteria</taxon>
        <taxon>Pseudomonadati</taxon>
        <taxon>Bacteroidota</taxon>
        <taxon>Sphingobacteriia</taxon>
        <taxon>Sphingobacteriales</taxon>
        <taxon>Sphingobacteriaceae</taxon>
        <taxon>Pedobacter</taxon>
    </lineage>
</organism>
<sequence>MKYIFLFLPPIFVYLTNADPVLSFFISWGSSLLYILLSASGKIAPLPKDRKWSAQLFRPFILSQCLFFGYHSISNVFYFMDTMGYYYFEKTILPVDIHLLKKLASIQNYVLFAHATYLCGALPQIKKYNFASPFKINIKVHYYLIYAIAMLVTSYILNTTPLALFASYLNALGTFLALLYAVDAIKNKTHLPFAIVLVCYLMLNALLSGMKENIILIIIFLMANLYTLYRWKPIALFAPFLAIFFYYYPSLNNNYRKLAWDEGVSTYDAASEVLKDDNIQSLTIEENNWVFLTNRLSEISMAVDYFDYVPDRHPYYGFDIIIDGIKLLVPRALFPDKGSPDILAMKRATDAGAIQLNENDYTSAKPQTLPDAYMSGGLFGVIITFFLFGWLSTRISIWCEKLFGGYEIGSILIFQSFFSLFNKGGCFENLIGSLFWSLILVTCFHLFLKNKKIIVPKTQNNLK</sequence>
<feature type="transmembrane region" description="Helical" evidence="1">
    <location>
        <begin position="140"/>
        <end position="157"/>
    </location>
</feature>